<organism evidence="2 3">
    <name type="scientific">Streptomyces glaucosporus</name>
    <dbReference type="NCBI Taxonomy" id="284044"/>
    <lineage>
        <taxon>Bacteria</taxon>
        <taxon>Bacillati</taxon>
        <taxon>Actinomycetota</taxon>
        <taxon>Actinomycetes</taxon>
        <taxon>Kitasatosporales</taxon>
        <taxon>Streptomycetaceae</taxon>
        <taxon>Streptomyces</taxon>
    </lineage>
</organism>
<reference evidence="3" key="1">
    <citation type="journal article" date="2019" name="Int. J. Syst. Evol. Microbiol.">
        <title>The Global Catalogue of Microorganisms (GCM) 10K type strain sequencing project: providing services to taxonomists for standard genome sequencing and annotation.</title>
        <authorList>
            <consortium name="The Broad Institute Genomics Platform"/>
            <consortium name="The Broad Institute Genome Sequencing Center for Infectious Disease"/>
            <person name="Wu L."/>
            <person name="Ma J."/>
        </authorList>
    </citation>
    <scope>NUCLEOTIDE SEQUENCE [LARGE SCALE GENOMIC DNA]</scope>
    <source>
        <strain evidence="3">JCM 6921</strain>
    </source>
</reference>
<dbReference type="InterPro" id="IPR007278">
    <property type="entry name" value="DUF397"/>
</dbReference>
<dbReference type="Pfam" id="PF04149">
    <property type="entry name" value="DUF397"/>
    <property type="match status" value="1"/>
</dbReference>
<accession>A0ABP5UZG6</accession>
<gene>
    <name evidence="2" type="ORF">GCM10010420_10380</name>
</gene>
<proteinExistence type="predicted"/>
<protein>
    <recommendedName>
        <fullName evidence="1">DUF397 domain-containing protein</fullName>
    </recommendedName>
</protein>
<comment type="caution">
    <text evidence="2">The sequence shown here is derived from an EMBL/GenBank/DDBJ whole genome shotgun (WGS) entry which is preliminary data.</text>
</comment>
<feature type="domain" description="DUF397" evidence="1">
    <location>
        <begin position="14"/>
        <end position="63"/>
    </location>
</feature>
<name>A0ABP5UZG6_9ACTN</name>
<keyword evidence="3" id="KW-1185">Reference proteome</keyword>
<dbReference type="Proteomes" id="UP001500058">
    <property type="component" value="Unassembled WGS sequence"/>
</dbReference>
<evidence type="ECO:0000313" key="3">
    <source>
        <dbReference type="Proteomes" id="UP001500058"/>
    </source>
</evidence>
<evidence type="ECO:0000313" key="2">
    <source>
        <dbReference type="EMBL" id="GAA2388853.1"/>
    </source>
</evidence>
<sequence length="67" mass="6852">MNSEQPTTAPDGLSWFKSSYSGGDGGNCVEVAAGSDTVRVRDSKDRAGGTLAFVPAAWSAFVGLAVK</sequence>
<dbReference type="EMBL" id="BAAATJ010000003">
    <property type="protein sequence ID" value="GAA2388853.1"/>
    <property type="molecule type" value="Genomic_DNA"/>
</dbReference>
<evidence type="ECO:0000259" key="1">
    <source>
        <dbReference type="Pfam" id="PF04149"/>
    </source>
</evidence>
<dbReference type="RefSeq" id="WP_344629642.1">
    <property type="nucleotide sequence ID" value="NZ_BAAATJ010000003.1"/>
</dbReference>